<feature type="chain" id="PRO_5012677684" description="Reelin domain-containing protein" evidence="1">
    <location>
        <begin position="16"/>
        <end position="236"/>
    </location>
</feature>
<evidence type="ECO:0000313" key="3">
    <source>
        <dbReference type="EMBL" id="EEN56766.1"/>
    </source>
</evidence>
<feature type="domain" description="Reelin" evidence="2">
    <location>
        <begin position="86"/>
        <end position="236"/>
    </location>
</feature>
<organism>
    <name type="scientific">Branchiostoma floridae</name>
    <name type="common">Florida lancelet</name>
    <name type="synonym">Amphioxus</name>
    <dbReference type="NCBI Taxonomy" id="7739"/>
    <lineage>
        <taxon>Eukaryota</taxon>
        <taxon>Metazoa</taxon>
        <taxon>Chordata</taxon>
        <taxon>Cephalochordata</taxon>
        <taxon>Leptocardii</taxon>
        <taxon>Amphioxiformes</taxon>
        <taxon>Branchiostomatidae</taxon>
        <taxon>Branchiostoma</taxon>
    </lineage>
</organism>
<dbReference type="PANTHER" id="PTHR45828">
    <property type="entry name" value="CYTOCHROME B561/FERRIC REDUCTASE TRANSMEMBRANE"/>
    <property type="match status" value="1"/>
</dbReference>
<dbReference type="PANTHER" id="PTHR45828:SF33">
    <property type="entry name" value="DOMON DOMAIN-CONTAINING PROTEIN"/>
    <property type="match status" value="1"/>
</dbReference>
<dbReference type="Gene3D" id="2.60.40.4060">
    <property type="entry name" value="Reeler domain"/>
    <property type="match status" value="1"/>
</dbReference>
<dbReference type="PROSITE" id="PS51019">
    <property type="entry name" value="REELIN"/>
    <property type="match status" value="1"/>
</dbReference>
<reference evidence="3" key="1">
    <citation type="journal article" date="2008" name="Nature">
        <title>The amphioxus genome and the evolution of the chordate karyotype.</title>
        <authorList>
            <consortium name="US DOE Joint Genome Institute (JGI-PGF)"/>
            <person name="Putnam N.H."/>
            <person name="Butts T."/>
            <person name="Ferrier D.E.K."/>
            <person name="Furlong R.F."/>
            <person name="Hellsten U."/>
            <person name="Kawashima T."/>
            <person name="Robinson-Rechavi M."/>
            <person name="Shoguchi E."/>
            <person name="Terry A."/>
            <person name="Yu J.-K."/>
            <person name="Benito-Gutierrez E.L."/>
            <person name="Dubchak I."/>
            <person name="Garcia-Fernandez J."/>
            <person name="Gibson-Brown J.J."/>
            <person name="Grigoriev I.V."/>
            <person name="Horton A.C."/>
            <person name="de Jong P.J."/>
            <person name="Jurka J."/>
            <person name="Kapitonov V.V."/>
            <person name="Kohara Y."/>
            <person name="Kuroki Y."/>
            <person name="Lindquist E."/>
            <person name="Lucas S."/>
            <person name="Osoegawa K."/>
            <person name="Pennacchio L.A."/>
            <person name="Salamov A.A."/>
            <person name="Satou Y."/>
            <person name="Sauka-Spengler T."/>
            <person name="Schmutz J."/>
            <person name="Shin-I T."/>
            <person name="Toyoda A."/>
            <person name="Bronner-Fraser M."/>
            <person name="Fujiyama A."/>
            <person name="Holland L.Z."/>
            <person name="Holland P.W.H."/>
            <person name="Satoh N."/>
            <person name="Rokhsar D.S."/>
        </authorList>
    </citation>
    <scope>NUCLEOTIDE SEQUENCE [LARGE SCALE GENOMIC DNA]</scope>
    <source>
        <strain evidence="3">S238N-H82</strain>
        <tissue evidence="3">Testes</tissue>
    </source>
</reference>
<dbReference type="InParanoid" id="C3YSR5"/>
<dbReference type="AlphaFoldDB" id="C3YSR5"/>
<name>C3YSR5_BRAFL</name>
<gene>
    <name evidence="3" type="ORF">BRAFLDRAFT_123508</name>
</gene>
<proteinExistence type="predicted"/>
<dbReference type="Pfam" id="PF02014">
    <property type="entry name" value="Reeler"/>
    <property type="match status" value="1"/>
</dbReference>
<dbReference type="InterPro" id="IPR042307">
    <property type="entry name" value="Reeler_sf"/>
</dbReference>
<dbReference type="CDD" id="cd08544">
    <property type="entry name" value="Reeler"/>
    <property type="match status" value="1"/>
</dbReference>
<dbReference type="InterPro" id="IPR002861">
    <property type="entry name" value="Reeler_dom"/>
</dbReference>
<dbReference type="EMBL" id="GG666549">
    <property type="protein sequence ID" value="EEN56766.1"/>
    <property type="molecule type" value="Genomic_DNA"/>
</dbReference>
<feature type="signal peptide" evidence="1">
    <location>
        <begin position="1"/>
        <end position="15"/>
    </location>
</feature>
<keyword evidence="1" id="KW-0732">Signal</keyword>
<protein>
    <recommendedName>
        <fullName evidence="2">Reelin domain-containing protein</fullName>
    </recommendedName>
</protein>
<evidence type="ECO:0000256" key="1">
    <source>
        <dbReference type="SAM" id="SignalP"/>
    </source>
</evidence>
<sequence>MLSLVLLSLLVSSQAYPMGAPKQTCWDGIPRHPFAAQKSYRPFTAIYGLEVNGEIIVTIRGDRPFRGFMIKASFGTFQLKIPVSMLALVLLSLVAGSLAHSTGAPHQACRDGVPNHHPVAAMAGTMPFTITGGAYTPGQHVHLTISGNEPFRGFMIKASEGSFQAGANQQVMDCDGTADAITHTENTDKSSVTVTYVAPASAAGSIGLRLTVAVNHDKYWNPELFTLSQTADVITG</sequence>
<accession>C3YSR5</accession>
<evidence type="ECO:0000259" key="2">
    <source>
        <dbReference type="PROSITE" id="PS51019"/>
    </source>
</evidence>
<dbReference type="InterPro" id="IPR051237">
    <property type="entry name" value="Ferric-chelate_Red/DefProt"/>
</dbReference>